<dbReference type="Proteomes" id="UP001595420">
    <property type="component" value="Unassembled WGS sequence"/>
</dbReference>
<evidence type="ECO:0000313" key="1">
    <source>
        <dbReference type="EMBL" id="MFC3000422.1"/>
    </source>
</evidence>
<dbReference type="EMBL" id="JBHRSB010000003">
    <property type="protein sequence ID" value="MFC3000422.1"/>
    <property type="molecule type" value="Genomic_DNA"/>
</dbReference>
<protein>
    <submittedName>
        <fullName evidence="1">Uncharacterized protein</fullName>
    </submittedName>
</protein>
<sequence length="119" mass="10995">MLSRILLPAVLLLAAAEARSQPLQRLVVGGDAAVAVPPRTVALGGALQPMGAAAVVASPLPSAPLVALAPAAVAGTGLGAGLAGAMPLLLPVATAATAAVLGGGLPGSGNAGSAPASTR</sequence>
<name>A0ABV7BS31_9PROT</name>
<gene>
    <name evidence="1" type="ORF">ACFOD3_10995</name>
</gene>
<organism evidence="1 2">
    <name type="scientific">Falsiroseomonas tokyonensis</name>
    <dbReference type="NCBI Taxonomy" id="430521"/>
    <lineage>
        <taxon>Bacteria</taxon>
        <taxon>Pseudomonadati</taxon>
        <taxon>Pseudomonadota</taxon>
        <taxon>Alphaproteobacteria</taxon>
        <taxon>Acetobacterales</taxon>
        <taxon>Roseomonadaceae</taxon>
        <taxon>Falsiroseomonas</taxon>
    </lineage>
</organism>
<dbReference type="RefSeq" id="WP_216836517.1">
    <property type="nucleotide sequence ID" value="NZ_JAFNJS010000003.1"/>
</dbReference>
<proteinExistence type="predicted"/>
<keyword evidence="2" id="KW-1185">Reference proteome</keyword>
<comment type="caution">
    <text evidence="1">The sequence shown here is derived from an EMBL/GenBank/DDBJ whole genome shotgun (WGS) entry which is preliminary data.</text>
</comment>
<reference evidence="2" key="1">
    <citation type="journal article" date="2019" name="Int. J. Syst. Evol. Microbiol.">
        <title>The Global Catalogue of Microorganisms (GCM) 10K type strain sequencing project: providing services to taxonomists for standard genome sequencing and annotation.</title>
        <authorList>
            <consortium name="The Broad Institute Genomics Platform"/>
            <consortium name="The Broad Institute Genome Sequencing Center for Infectious Disease"/>
            <person name="Wu L."/>
            <person name="Ma J."/>
        </authorList>
    </citation>
    <scope>NUCLEOTIDE SEQUENCE [LARGE SCALE GENOMIC DNA]</scope>
    <source>
        <strain evidence="2">CGMCC 1.16855</strain>
    </source>
</reference>
<evidence type="ECO:0000313" key="2">
    <source>
        <dbReference type="Proteomes" id="UP001595420"/>
    </source>
</evidence>
<accession>A0ABV7BS31</accession>